<dbReference type="RefSeq" id="WP_167276751.1">
    <property type="nucleotide sequence ID" value="NZ_JAASQJ010000007.1"/>
</dbReference>
<feature type="transmembrane region" description="Helical" evidence="7">
    <location>
        <begin position="362"/>
        <end position="380"/>
    </location>
</feature>
<proteinExistence type="inferred from homology"/>
<evidence type="ECO:0000313" key="8">
    <source>
        <dbReference type="EMBL" id="NIJ55993.1"/>
    </source>
</evidence>
<keyword evidence="4 7" id="KW-0812">Transmembrane</keyword>
<organism evidence="8 9">
    <name type="scientific">Dyadobacter arcticus</name>
    <dbReference type="NCBI Taxonomy" id="1078754"/>
    <lineage>
        <taxon>Bacteria</taxon>
        <taxon>Pseudomonadati</taxon>
        <taxon>Bacteroidota</taxon>
        <taxon>Cytophagia</taxon>
        <taxon>Cytophagales</taxon>
        <taxon>Spirosomataceae</taxon>
        <taxon>Dyadobacter</taxon>
    </lineage>
</organism>
<dbReference type="CDD" id="cd13127">
    <property type="entry name" value="MATE_tuaB_like"/>
    <property type="match status" value="1"/>
</dbReference>
<feature type="transmembrane region" description="Helical" evidence="7">
    <location>
        <begin position="48"/>
        <end position="73"/>
    </location>
</feature>
<feature type="transmembrane region" description="Helical" evidence="7">
    <location>
        <begin position="450"/>
        <end position="468"/>
    </location>
</feature>
<evidence type="ECO:0000256" key="3">
    <source>
        <dbReference type="ARBA" id="ARBA00022475"/>
    </source>
</evidence>
<comment type="caution">
    <text evidence="8">The sequence shown here is derived from an EMBL/GenBank/DDBJ whole genome shotgun (WGS) entry which is preliminary data.</text>
</comment>
<comment type="similarity">
    <text evidence="2">Belongs to the polysaccharide synthase family.</text>
</comment>
<evidence type="ECO:0000256" key="4">
    <source>
        <dbReference type="ARBA" id="ARBA00022692"/>
    </source>
</evidence>
<feature type="transmembrane region" description="Helical" evidence="7">
    <location>
        <begin position="85"/>
        <end position="108"/>
    </location>
</feature>
<protein>
    <submittedName>
        <fullName evidence="8">PST family polysaccharide transporter</fullName>
    </submittedName>
</protein>
<evidence type="ECO:0000256" key="1">
    <source>
        <dbReference type="ARBA" id="ARBA00004651"/>
    </source>
</evidence>
<reference evidence="8 9" key="1">
    <citation type="submission" date="2020-03" db="EMBL/GenBank/DDBJ databases">
        <title>Genomic Encyclopedia of Type Strains, Phase IV (KMG-IV): sequencing the most valuable type-strain genomes for metagenomic binning, comparative biology and taxonomic classification.</title>
        <authorList>
            <person name="Goeker M."/>
        </authorList>
    </citation>
    <scope>NUCLEOTIDE SEQUENCE [LARGE SCALE GENOMIC DNA]</scope>
    <source>
        <strain evidence="8 9">DSM 102865</strain>
    </source>
</reference>
<dbReference type="InterPro" id="IPR050833">
    <property type="entry name" value="Poly_Biosynth_Transport"/>
</dbReference>
<feature type="transmembrane region" description="Helical" evidence="7">
    <location>
        <begin position="21"/>
        <end position="42"/>
    </location>
</feature>
<dbReference type="Pfam" id="PF13440">
    <property type="entry name" value="Polysacc_synt_3"/>
    <property type="match status" value="1"/>
</dbReference>
<comment type="subcellular location">
    <subcellularLocation>
        <location evidence="1">Cell membrane</location>
        <topology evidence="1">Multi-pass membrane protein</topology>
    </subcellularLocation>
</comment>
<gene>
    <name evidence="8" type="ORF">FHS68_005188</name>
</gene>
<feature type="transmembrane region" description="Helical" evidence="7">
    <location>
        <begin position="386"/>
        <end position="404"/>
    </location>
</feature>
<evidence type="ECO:0000256" key="6">
    <source>
        <dbReference type="ARBA" id="ARBA00023136"/>
    </source>
</evidence>
<dbReference type="Proteomes" id="UP001179181">
    <property type="component" value="Unassembled WGS sequence"/>
</dbReference>
<evidence type="ECO:0000256" key="5">
    <source>
        <dbReference type="ARBA" id="ARBA00022989"/>
    </source>
</evidence>
<accession>A0ABX0UUC5</accession>
<dbReference type="EMBL" id="JAASQJ010000007">
    <property type="protein sequence ID" value="NIJ55993.1"/>
    <property type="molecule type" value="Genomic_DNA"/>
</dbReference>
<keyword evidence="3" id="KW-1003">Cell membrane</keyword>
<name>A0ABX0UUC5_9BACT</name>
<feature type="transmembrane region" description="Helical" evidence="7">
    <location>
        <begin position="120"/>
        <end position="138"/>
    </location>
</feature>
<keyword evidence="9" id="KW-1185">Reference proteome</keyword>
<feature type="transmembrane region" description="Helical" evidence="7">
    <location>
        <begin position="289"/>
        <end position="310"/>
    </location>
</feature>
<evidence type="ECO:0000256" key="7">
    <source>
        <dbReference type="SAM" id="Phobius"/>
    </source>
</evidence>
<feature type="transmembrane region" description="Helical" evidence="7">
    <location>
        <begin position="330"/>
        <end position="350"/>
    </location>
</feature>
<dbReference type="PANTHER" id="PTHR30250">
    <property type="entry name" value="PST FAMILY PREDICTED COLANIC ACID TRANSPORTER"/>
    <property type="match status" value="1"/>
</dbReference>
<keyword evidence="5 7" id="KW-1133">Transmembrane helix</keyword>
<keyword evidence="6 7" id="KW-0472">Membrane</keyword>
<evidence type="ECO:0000256" key="2">
    <source>
        <dbReference type="ARBA" id="ARBA00007430"/>
    </source>
</evidence>
<dbReference type="PANTHER" id="PTHR30250:SF10">
    <property type="entry name" value="LIPOPOLYSACCHARIDE BIOSYNTHESIS PROTEIN WZXC"/>
    <property type="match status" value="1"/>
</dbReference>
<feature type="transmembrane region" description="Helical" evidence="7">
    <location>
        <begin position="150"/>
        <end position="170"/>
    </location>
</feature>
<sequence>MENNGLDTFENSVFPSIRWNLILSFAGQLCNIGITLVLSRLLEPNDFGMMAAALALVALIEAFGSLGGTAALTQRPILSDEFYSAVFIVAGAMAILMILLISGLSPLLASFYDRPELRNIFLLLTLSIPFQFLEIFPLAELQRRLAFDKIASITFFSIIIAGILSLYLAYLGYGWVALVVRLLLIQGIRTVCFCVIAWPRFKIVLRLQEVKDLLHFGIPQSLSQFMSIFGRRIDDILIGKLMGTGVLGVYSLAYNLYMWPVSNIKGRISQVVFSALSKVQSDPAAMGNYYLKVVSLATLIGFPVIIGFASVCDLAVPVIMGEKWMAAVPILRILGIASLFEICVFPGAIYQATARTRTYLKATIITRVIAVIGILAGLGFGLEGVAGSIVITSFISLFIYNYFVRKLIPVTNWLLFSIILKGSLFSFVMLFLIVSFRIMLGSHFSETQELMLSVLIGMLSYGILMKKYHPDLFGGSMLSSQKKAPAR</sequence>
<feature type="transmembrane region" description="Helical" evidence="7">
    <location>
        <begin position="413"/>
        <end position="438"/>
    </location>
</feature>
<evidence type="ECO:0000313" key="9">
    <source>
        <dbReference type="Proteomes" id="UP001179181"/>
    </source>
</evidence>
<feature type="transmembrane region" description="Helical" evidence="7">
    <location>
        <begin position="236"/>
        <end position="257"/>
    </location>
</feature>